<organism evidence="1 2">
    <name type="scientific">Ophiostoma piceae (strain UAMH 11346)</name>
    <name type="common">Sap stain fungus</name>
    <dbReference type="NCBI Taxonomy" id="1262450"/>
    <lineage>
        <taxon>Eukaryota</taxon>
        <taxon>Fungi</taxon>
        <taxon>Dikarya</taxon>
        <taxon>Ascomycota</taxon>
        <taxon>Pezizomycotina</taxon>
        <taxon>Sordariomycetes</taxon>
        <taxon>Sordariomycetidae</taxon>
        <taxon>Ophiostomatales</taxon>
        <taxon>Ophiostomataceae</taxon>
        <taxon>Ophiostoma</taxon>
    </lineage>
</organism>
<dbReference type="STRING" id="1262450.S3CDB7"/>
<name>S3CDB7_OPHP1</name>
<keyword evidence="2" id="KW-1185">Reference proteome</keyword>
<dbReference type="eggNOG" id="ENOG502SBV2">
    <property type="taxonomic scope" value="Eukaryota"/>
</dbReference>
<reference evidence="1 2" key="1">
    <citation type="journal article" date="2013" name="BMC Genomics">
        <title>The genome and transcriptome of the pine saprophyte Ophiostoma piceae, and a comparison with the bark beetle-associated pine pathogen Grosmannia clavigera.</title>
        <authorList>
            <person name="Haridas S."/>
            <person name="Wang Y."/>
            <person name="Lim L."/>
            <person name="Massoumi Alamouti S."/>
            <person name="Jackman S."/>
            <person name="Docking R."/>
            <person name="Robertson G."/>
            <person name="Birol I."/>
            <person name="Bohlmann J."/>
            <person name="Breuil C."/>
        </authorList>
    </citation>
    <scope>NUCLEOTIDE SEQUENCE [LARGE SCALE GENOMIC DNA]</scope>
    <source>
        <strain evidence="1 2">UAMH 11346</strain>
    </source>
</reference>
<proteinExistence type="predicted"/>
<sequence>MASSSSAPSCAECSERLVFENDDGIEVPDDLFLPCGCHFHWQCIFACRECLFEHCTPIAKTGSCPSCSKQIASRASDDTQTIITQYTNEGGFQPDFDIYRRILEDAFYEQHTEKLPGRAFLAQCSEGDVDGMMQLYVEHAFGAGDEDEADDDEMADGDAGAAVAERMTAPEMLRHQDPFSQMESGLHMAIANDHQHVAFLILFLASSASLNHLPQELQQFVASIPRPEKDLATHPDVRSLQTSMGKLPKHYALEKGGVWERMATSGLLDSPTGPN</sequence>
<evidence type="ECO:0000313" key="2">
    <source>
        <dbReference type="Proteomes" id="UP000016923"/>
    </source>
</evidence>
<evidence type="ECO:0000313" key="1">
    <source>
        <dbReference type="EMBL" id="EPE10011.1"/>
    </source>
</evidence>
<gene>
    <name evidence="1" type="ORF">F503_05106</name>
</gene>
<accession>S3CDB7</accession>
<dbReference type="HOGENOM" id="CLU_062278_0_0_1"/>
<dbReference type="OrthoDB" id="46529at2759"/>
<dbReference type="OMA" id="CHFHWDC"/>
<protein>
    <submittedName>
        <fullName evidence="1">Ring finger-like protein</fullName>
    </submittedName>
</protein>
<dbReference type="VEuPathDB" id="FungiDB:F503_05106"/>
<dbReference type="EMBL" id="KE148146">
    <property type="protein sequence ID" value="EPE10011.1"/>
    <property type="molecule type" value="Genomic_DNA"/>
</dbReference>
<dbReference type="Proteomes" id="UP000016923">
    <property type="component" value="Unassembled WGS sequence"/>
</dbReference>
<dbReference type="AlphaFoldDB" id="S3CDB7"/>